<dbReference type="PANTHER" id="PTHR23411">
    <property type="entry name" value="TAPASIN"/>
    <property type="match status" value="1"/>
</dbReference>
<accession>A0A667FVL5</accession>
<dbReference type="CDD" id="cd21817">
    <property type="entry name" value="IgC1_CH1_IgEG"/>
    <property type="match status" value="1"/>
</dbReference>
<dbReference type="PROSITE" id="PS00290">
    <property type="entry name" value="IG_MHC"/>
    <property type="match status" value="2"/>
</dbReference>
<feature type="region of interest" description="Disordered" evidence="2">
    <location>
        <begin position="1"/>
        <end position="42"/>
    </location>
</feature>
<dbReference type="Proteomes" id="UP000472241">
    <property type="component" value="Unplaced"/>
</dbReference>
<evidence type="ECO:0000259" key="3">
    <source>
        <dbReference type="PROSITE" id="PS50835"/>
    </source>
</evidence>
<dbReference type="FunFam" id="2.60.40.10:FF:001129">
    <property type="entry name" value="Immunoglobulin heavy constant gamma 1"/>
    <property type="match status" value="1"/>
</dbReference>
<dbReference type="InterPro" id="IPR013783">
    <property type="entry name" value="Ig-like_fold"/>
</dbReference>
<protein>
    <recommendedName>
        <fullName evidence="3">Ig-like domain-containing protein</fullName>
    </recommendedName>
</protein>
<dbReference type="PROSITE" id="PS50835">
    <property type="entry name" value="IG_LIKE"/>
    <property type="match status" value="3"/>
</dbReference>
<feature type="domain" description="Ig-like" evidence="3">
    <location>
        <begin position="424"/>
        <end position="522"/>
    </location>
</feature>
<dbReference type="InterPro" id="IPR003006">
    <property type="entry name" value="Ig/MHC_CS"/>
</dbReference>
<dbReference type="InterPro" id="IPR050380">
    <property type="entry name" value="Immune_Resp_Modulators"/>
</dbReference>
<dbReference type="InterPro" id="IPR036179">
    <property type="entry name" value="Ig-like_dom_sf"/>
</dbReference>
<dbReference type="FunFam" id="2.60.40.10:FF:000463">
    <property type="entry name" value="Immunoglobulin heavy constant gamma 1"/>
    <property type="match status" value="1"/>
</dbReference>
<feature type="domain" description="Ig-like" evidence="3">
    <location>
        <begin position="316"/>
        <end position="415"/>
    </location>
</feature>
<dbReference type="SMART" id="SM00407">
    <property type="entry name" value="IGc1"/>
    <property type="match status" value="3"/>
</dbReference>
<feature type="region of interest" description="Disordered" evidence="2">
    <location>
        <begin position="65"/>
        <end position="167"/>
    </location>
</feature>
<feature type="compositionally biased region" description="Basic and acidic residues" evidence="2">
    <location>
        <begin position="80"/>
        <end position="101"/>
    </location>
</feature>
<proteinExistence type="predicted"/>
<evidence type="ECO:0000313" key="5">
    <source>
        <dbReference type="Proteomes" id="UP000472241"/>
    </source>
</evidence>
<evidence type="ECO:0000313" key="4">
    <source>
        <dbReference type="Ensembl" id="ENSLCNP00005006541.1"/>
    </source>
</evidence>
<organism evidence="4 5">
    <name type="scientific">Lynx canadensis</name>
    <name type="common">Canada lynx</name>
    <name type="synonym">Felis canadensis</name>
    <dbReference type="NCBI Taxonomy" id="61383"/>
    <lineage>
        <taxon>Eukaryota</taxon>
        <taxon>Metazoa</taxon>
        <taxon>Chordata</taxon>
        <taxon>Craniata</taxon>
        <taxon>Vertebrata</taxon>
        <taxon>Euteleostomi</taxon>
        <taxon>Mammalia</taxon>
        <taxon>Eutheria</taxon>
        <taxon>Laurasiatheria</taxon>
        <taxon>Carnivora</taxon>
        <taxon>Feliformia</taxon>
        <taxon>Felidae</taxon>
        <taxon>Felinae</taxon>
        <taxon>Lynx</taxon>
    </lineage>
</organism>
<dbReference type="FunFam" id="2.60.40.10:FF:001540">
    <property type="entry name" value="Immunoglobulin heavy constant gamma 1"/>
    <property type="match status" value="1"/>
</dbReference>
<dbReference type="Pfam" id="PF07654">
    <property type="entry name" value="C1-set"/>
    <property type="match status" value="3"/>
</dbReference>
<dbReference type="AlphaFoldDB" id="A0A667FVL5"/>
<sequence>MTKPGGVAQGRGAGAGKGEPGSLRQGRQPGVWVGGEARQGHQTWQRGRVWLGTWALGCWHRAREDSQGGARLPPALRGRQAQERPLLKEGSGDREELDRRGSGQGRDPAPGRFSCRADPEDVRPGGQTAGHDEDSGLRGTARAPDTLPGPSQERDPCGHTASSLAASTTPPSVFPLAPSCGTTSGATVALACLVLGYFPEPVTVSWNSGALTSGVHTFPSVLQASGLYSLSSMVTVPSSRWLSETFTCNVAHPPSDTKVDKTVWDAPLTCPDLAHPKSCPHPWPPLTSCLVSLGSPPNADPCIVSPTPVPEIPGAPSVFIFPPKPKDTLSISRTPEVTCLVVDLGPDDSNVQITWFVDNTEMHTAKTRPREEQFNSTYRVVSVLPILHQDWLKGKEFKCKVNSKALPSAIERTISKAKGQPHEPQVFVLPPTQEELSKNKVSVTCLIEGFYPPDIAVEWEITGQAEPENNYQTTPPQLDSDGTYFLYSRLLVDKSRWQSGNTYTCSVSHEALHSHHTQKSLTQSPGK</sequence>
<dbReference type="Ensembl" id="ENSLCNT00005007350.1">
    <property type="protein sequence ID" value="ENSLCNP00005006541.1"/>
    <property type="gene ID" value="ENSLCNG00005004237.1"/>
</dbReference>
<reference evidence="4" key="1">
    <citation type="submission" date="2025-08" db="UniProtKB">
        <authorList>
            <consortium name="Ensembl"/>
        </authorList>
    </citation>
    <scope>IDENTIFICATION</scope>
</reference>
<dbReference type="InterPro" id="IPR003597">
    <property type="entry name" value="Ig_C1-set"/>
</dbReference>
<evidence type="ECO:0000256" key="2">
    <source>
        <dbReference type="SAM" id="MobiDB-lite"/>
    </source>
</evidence>
<keyword evidence="1" id="KW-0393">Immunoglobulin domain</keyword>
<dbReference type="InterPro" id="IPR007110">
    <property type="entry name" value="Ig-like_dom"/>
</dbReference>
<keyword evidence="5" id="KW-1185">Reference proteome</keyword>
<reference evidence="4" key="2">
    <citation type="submission" date="2025-09" db="UniProtKB">
        <authorList>
            <consortium name="Ensembl"/>
        </authorList>
    </citation>
    <scope>IDENTIFICATION</scope>
</reference>
<dbReference type="SUPFAM" id="SSF48726">
    <property type="entry name" value="Immunoglobulin"/>
    <property type="match status" value="3"/>
</dbReference>
<feature type="domain" description="Ig-like" evidence="3">
    <location>
        <begin position="171"/>
        <end position="260"/>
    </location>
</feature>
<name>A0A667FVL5_LYNCA</name>
<evidence type="ECO:0000256" key="1">
    <source>
        <dbReference type="ARBA" id="ARBA00023319"/>
    </source>
</evidence>
<feature type="compositionally biased region" description="Gly residues" evidence="2">
    <location>
        <begin position="7"/>
        <end position="19"/>
    </location>
</feature>
<dbReference type="Gene3D" id="2.60.40.10">
    <property type="entry name" value="Immunoglobulins"/>
    <property type="match status" value="3"/>
</dbReference>
<dbReference type="CDD" id="cd05768">
    <property type="entry name" value="IgC1_CH3_IgAGD_CH4_IgAEM"/>
    <property type="match status" value="1"/>
</dbReference>